<feature type="compositionally biased region" description="Polar residues" evidence="1">
    <location>
        <begin position="279"/>
        <end position="289"/>
    </location>
</feature>
<feature type="chain" id="PRO_5036212234" evidence="2">
    <location>
        <begin position="17"/>
        <end position="289"/>
    </location>
</feature>
<feature type="signal peptide" evidence="2">
    <location>
        <begin position="1"/>
        <end position="16"/>
    </location>
</feature>
<name>A0A7S3ZZA0_9STRA</name>
<dbReference type="Proteomes" id="UP000789595">
    <property type="component" value="Unassembled WGS sequence"/>
</dbReference>
<organism evidence="3">
    <name type="scientific">Pelagomonas calceolata</name>
    <dbReference type="NCBI Taxonomy" id="35677"/>
    <lineage>
        <taxon>Eukaryota</taxon>
        <taxon>Sar</taxon>
        <taxon>Stramenopiles</taxon>
        <taxon>Ochrophyta</taxon>
        <taxon>Pelagophyceae</taxon>
        <taxon>Pelagomonadales</taxon>
        <taxon>Pelagomonadaceae</taxon>
        <taxon>Pelagomonas</taxon>
    </lineage>
</organism>
<reference evidence="4" key="2">
    <citation type="submission" date="2021-11" db="EMBL/GenBank/DDBJ databases">
        <authorList>
            <consortium name="Genoscope - CEA"/>
            <person name="William W."/>
        </authorList>
    </citation>
    <scope>NUCLEOTIDE SEQUENCE</scope>
</reference>
<feature type="region of interest" description="Disordered" evidence="1">
    <location>
        <begin position="270"/>
        <end position="289"/>
    </location>
</feature>
<keyword evidence="5" id="KW-1185">Reference proteome</keyword>
<proteinExistence type="predicted"/>
<reference evidence="3" key="1">
    <citation type="submission" date="2021-01" db="EMBL/GenBank/DDBJ databases">
        <authorList>
            <person name="Corre E."/>
            <person name="Pelletier E."/>
            <person name="Niang G."/>
            <person name="Scheremetjew M."/>
            <person name="Finn R."/>
            <person name="Kale V."/>
            <person name="Holt S."/>
            <person name="Cochrane G."/>
            <person name="Meng A."/>
            <person name="Brown T."/>
            <person name="Cohen L."/>
        </authorList>
    </citation>
    <scope>NUCLEOTIDE SEQUENCE</scope>
    <source>
        <strain evidence="3">CCMP1756</strain>
    </source>
</reference>
<evidence type="ECO:0000313" key="5">
    <source>
        <dbReference type="Proteomes" id="UP000789595"/>
    </source>
</evidence>
<dbReference type="AlphaFoldDB" id="A0A7S3ZZA0"/>
<keyword evidence="2" id="KW-0732">Signal</keyword>
<gene>
    <name evidence="3" type="ORF">PCAL00307_LOCUS14018</name>
    <name evidence="4" type="ORF">PECAL_2P01660</name>
</gene>
<accession>A0A7S3ZZA0</accession>
<sequence length="289" mass="31888">MQPAAVSLLIVATAGALAPPRLFFDLKTTNAAALGRIEVELAAFDSLPRLVENLRLIAANERAPRCSFDGSRFRHAPQGPQYKWSHEFEGAGNRPAIEPSLLKTDAAPSCRHDVFGGSYYGYRWNDDAVLLTTPRVGPGAHKARFSFVRVTSSPPAWQERLLVNSYVLGVCAPGADEVLQGLCELPADAEPRIERAGLLDVADDCLVPAPADARRRRPPRYAVAATSNTQVDIEEHCLWDVEQEAEWRERRFLQVADCVERQRGRVDRLFPHRSRRRASATQLGGTAGP</sequence>
<evidence type="ECO:0000313" key="3">
    <source>
        <dbReference type="EMBL" id="CAE0698582.1"/>
    </source>
</evidence>
<evidence type="ECO:0000256" key="2">
    <source>
        <dbReference type="SAM" id="SignalP"/>
    </source>
</evidence>
<dbReference type="EMBL" id="CAKKNE010000002">
    <property type="protein sequence ID" value="CAH0367157.1"/>
    <property type="molecule type" value="Genomic_DNA"/>
</dbReference>
<evidence type="ECO:0000313" key="4">
    <source>
        <dbReference type="EMBL" id="CAH0367157.1"/>
    </source>
</evidence>
<evidence type="ECO:0000256" key="1">
    <source>
        <dbReference type="SAM" id="MobiDB-lite"/>
    </source>
</evidence>
<protein>
    <submittedName>
        <fullName evidence="3">Uncharacterized protein</fullName>
    </submittedName>
</protein>
<dbReference type="EMBL" id="HBIW01016250">
    <property type="protein sequence ID" value="CAE0698582.1"/>
    <property type="molecule type" value="Transcribed_RNA"/>
</dbReference>